<organism evidence="2 3">
    <name type="scientific">Nelumbo nucifera</name>
    <name type="common">Sacred lotus</name>
    <dbReference type="NCBI Taxonomy" id="4432"/>
    <lineage>
        <taxon>Eukaryota</taxon>
        <taxon>Viridiplantae</taxon>
        <taxon>Streptophyta</taxon>
        <taxon>Embryophyta</taxon>
        <taxon>Tracheophyta</taxon>
        <taxon>Spermatophyta</taxon>
        <taxon>Magnoliopsida</taxon>
        <taxon>Proteales</taxon>
        <taxon>Nelumbonaceae</taxon>
        <taxon>Nelumbo</taxon>
    </lineage>
</organism>
<feature type="compositionally biased region" description="Polar residues" evidence="1">
    <location>
        <begin position="1"/>
        <end position="16"/>
    </location>
</feature>
<name>A0A822Y618_NELNU</name>
<protein>
    <submittedName>
        <fullName evidence="2">Uncharacterized protein</fullName>
    </submittedName>
</protein>
<sequence>MFVNEVASSKKQSFMPVSSPMKLNSKHDRHSGSSIINQNETLVIVGYLNCSVQVC</sequence>
<comment type="caution">
    <text evidence="2">The sequence shown here is derived from an EMBL/GenBank/DDBJ whole genome shotgun (WGS) entry which is preliminary data.</text>
</comment>
<evidence type="ECO:0000313" key="3">
    <source>
        <dbReference type="Proteomes" id="UP000607653"/>
    </source>
</evidence>
<feature type="region of interest" description="Disordered" evidence="1">
    <location>
        <begin position="1"/>
        <end position="31"/>
    </location>
</feature>
<dbReference type="Proteomes" id="UP000607653">
    <property type="component" value="Unassembled WGS sequence"/>
</dbReference>
<evidence type="ECO:0000256" key="1">
    <source>
        <dbReference type="SAM" id="MobiDB-lite"/>
    </source>
</evidence>
<reference evidence="2 3" key="1">
    <citation type="journal article" date="2020" name="Mol. Biol. Evol.">
        <title>Distinct Expression and Methylation Patterns for Genes with Different Fates following a Single Whole-Genome Duplication in Flowering Plants.</title>
        <authorList>
            <person name="Shi T."/>
            <person name="Rahmani R.S."/>
            <person name="Gugger P.F."/>
            <person name="Wang M."/>
            <person name="Li H."/>
            <person name="Zhang Y."/>
            <person name="Li Z."/>
            <person name="Wang Q."/>
            <person name="Van de Peer Y."/>
            <person name="Marchal K."/>
            <person name="Chen J."/>
        </authorList>
    </citation>
    <scope>NUCLEOTIDE SEQUENCE [LARGE SCALE GENOMIC DNA]</scope>
    <source>
        <tissue evidence="2">Leaf</tissue>
    </source>
</reference>
<dbReference type="EMBL" id="DUZY01000002">
    <property type="protein sequence ID" value="DAD29434.1"/>
    <property type="molecule type" value="Genomic_DNA"/>
</dbReference>
<dbReference type="AlphaFoldDB" id="A0A822Y618"/>
<gene>
    <name evidence="2" type="ORF">HUJ06_030902</name>
</gene>
<accession>A0A822Y618</accession>
<keyword evidence="3" id="KW-1185">Reference proteome</keyword>
<proteinExistence type="predicted"/>
<evidence type="ECO:0000313" key="2">
    <source>
        <dbReference type="EMBL" id="DAD29434.1"/>
    </source>
</evidence>